<name>A0A8T0GR33_CERPU</name>
<dbReference type="InterPro" id="IPR011034">
    <property type="entry name" value="Formyl_transferase-like_C_sf"/>
</dbReference>
<evidence type="ECO:0000259" key="2">
    <source>
        <dbReference type="Pfam" id="PF02911"/>
    </source>
</evidence>
<dbReference type="Pfam" id="PF02911">
    <property type="entry name" value="Formyl_trans_C"/>
    <property type="match status" value="1"/>
</dbReference>
<dbReference type="SUPFAM" id="SSF50486">
    <property type="entry name" value="FMT C-terminal domain-like"/>
    <property type="match status" value="1"/>
</dbReference>
<dbReference type="Gene3D" id="3.40.50.12230">
    <property type="match status" value="1"/>
</dbReference>
<gene>
    <name evidence="3" type="ORF">KC19_9G118000</name>
</gene>
<dbReference type="Pfam" id="PF00378">
    <property type="entry name" value="ECH_1"/>
    <property type="match status" value="1"/>
</dbReference>
<reference evidence="3" key="1">
    <citation type="submission" date="2020-06" db="EMBL/GenBank/DDBJ databases">
        <title>WGS assembly of Ceratodon purpureus strain R40.</title>
        <authorList>
            <person name="Carey S.B."/>
            <person name="Jenkins J."/>
            <person name="Shu S."/>
            <person name="Lovell J.T."/>
            <person name="Sreedasyam A."/>
            <person name="Maumus F."/>
            <person name="Tiley G.P."/>
            <person name="Fernandez-Pozo N."/>
            <person name="Barry K."/>
            <person name="Chen C."/>
            <person name="Wang M."/>
            <person name="Lipzen A."/>
            <person name="Daum C."/>
            <person name="Saski C.A."/>
            <person name="Payton A.C."/>
            <person name="Mcbreen J.C."/>
            <person name="Conrad R.E."/>
            <person name="Kollar L.M."/>
            <person name="Olsson S."/>
            <person name="Huttunen S."/>
            <person name="Landis J.B."/>
            <person name="Wickett N.J."/>
            <person name="Johnson M.G."/>
            <person name="Rensing S.A."/>
            <person name="Grimwood J."/>
            <person name="Schmutz J."/>
            <person name="Mcdaniel S.F."/>
        </authorList>
    </citation>
    <scope>NUCLEOTIDE SEQUENCE</scope>
    <source>
        <strain evidence="3">R40</strain>
    </source>
</reference>
<dbReference type="SUPFAM" id="SSF52096">
    <property type="entry name" value="ClpP/crotonase"/>
    <property type="match status" value="1"/>
</dbReference>
<sequence length="694" mass="76549">MNSIQLHQSVALSTSYHKPASTSATSPSQRLASSFLATTTKGHMLTSVGVKEFPKQTSATKSRAIQSVLMMPEQGLQSVDQVPTKLPTPTLPDAKLRFLLVCDAFNSMAQRASLKLKESGHDVIVHIFKDGDTMIAAVENLKPDAILCPFLTKRIPAQIYTGPVPCLIIHPGIEGDRGMSSIDWALQESQPEWGVTILQAEEEMDAGPIWATSNFRIRRSLGESPTKSSLYRIECVDAAMRCIDEVLHKVKHNIAPRPLDYSDPSVRGCLRPKLMQADRRLNWELPAEELARIIRAGDSQPGTLSVVANEKFLLFGAHVESNPPPAISGSRPMDVLGQRDGAVLIRCGFGTALWISHLKKNVKSIKLPATSALPTQVVSTLPLLSPPALEIPFKAWPGTFQEIFYWNHNDVTYLWFDFYNGAMSTDQCRRLSAALDHIDEASKSKVLVLMGGVNYFSNGIHLNTIEAADDPAHESWENINAIDDVVRRILACSKRVTVSAMLGNAGAGGVMAAIAADVVWAHRNVVLHPSYKPMELYGSEYWTYSLPKRVGVEVARELVTSTEPVSASQAKRMGLIDEVLAPSTVGFVESVIERAEKLSRGTQWSGRVEAKERAVVELKGRWEQHRDDELVKMKACFESEVYHQKRRDFVYKSAGSLSCQAELNRSLPKRSGEPGAGVMTVDQKRDSRFPLEAC</sequence>
<accession>A0A8T0GR33</accession>
<dbReference type="Pfam" id="PF00551">
    <property type="entry name" value="Formyl_trans_N"/>
    <property type="match status" value="1"/>
</dbReference>
<organism evidence="3 4">
    <name type="scientific">Ceratodon purpureus</name>
    <name type="common">Fire moss</name>
    <name type="synonym">Dicranum purpureum</name>
    <dbReference type="NCBI Taxonomy" id="3225"/>
    <lineage>
        <taxon>Eukaryota</taxon>
        <taxon>Viridiplantae</taxon>
        <taxon>Streptophyta</taxon>
        <taxon>Embryophyta</taxon>
        <taxon>Bryophyta</taxon>
        <taxon>Bryophytina</taxon>
        <taxon>Bryopsida</taxon>
        <taxon>Dicranidae</taxon>
        <taxon>Pseudoditrichales</taxon>
        <taxon>Ditrichaceae</taxon>
        <taxon>Ceratodon</taxon>
    </lineage>
</organism>
<dbReference type="InterPro" id="IPR001753">
    <property type="entry name" value="Enoyl-CoA_hydra/iso"/>
</dbReference>
<dbReference type="CDD" id="cd08701">
    <property type="entry name" value="FMT_C_HypX"/>
    <property type="match status" value="1"/>
</dbReference>
<dbReference type="InterPro" id="IPR005793">
    <property type="entry name" value="Formyl_trans_C"/>
</dbReference>
<dbReference type="Gene3D" id="3.90.226.10">
    <property type="entry name" value="2-enoyl-CoA Hydratase, Chain A, domain 1"/>
    <property type="match status" value="1"/>
</dbReference>
<comment type="caution">
    <text evidence="3">The sequence shown here is derived from an EMBL/GenBank/DDBJ whole genome shotgun (WGS) entry which is preliminary data.</text>
</comment>
<dbReference type="CDD" id="cd06558">
    <property type="entry name" value="crotonase-like"/>
    <property type="match status" value="1"/>
</dbReference>
<evidence type="ECO:0000313" key="3">
    <source>
        <dbReference type="EMBL" id="KAG0562096.1"/>
    </source>
</evidence>
<protein>
    <submittedName>
        <fullName evidence="3">Uncharacterized protein</fullName>
    </submittedName>
</protein>
<evidence type="ECO:0000313" key="4">
    <source>
        <dbReference type="Proteomes" id="UP000822688"/>
    </source>
</evidence>
<dbReference type="AlphaFoldDB" id="A0A8T0GR33"/>
<proteinExistence type="predicted"/>
<dbReference type="PANTHER" id="PTHR43388:SF1">
    <property type="entry name" value="HYDROGENASE MATURATION FACTOR HOXX"/>
    <property type="match status" value="1"/>
</dbReference>
<feature type="domain" description="Formyl transferase N-terminal" evidence="1">
    <location>
        <begin position="133"/>
        <end position="218"/>
    </location>
</feature>
<dbReference type="InterPro" id="IPR036477">
    <property type="entry name" value="Formyl_transf_N_sf"/>
</dbReference>
<dbReference type="Proteomes" id="UP000822688">
    <property type="component" value="Chromosome 9"/>
</dbReference>
<dbReference type="GO" id="GO:0003824">
    <property type="term" value="F:catalytic activity"/>
    <property type="evidence" value="ECO:0007669"/>
    <property type="project" value="InterPro"/>
</dbReference>
<dbReference type="EMBL" id="CM026430">
    <property type="protein sequence ID" value="KAG0562096.1"/>
    <property type="molecule type" value="Genomic_DNA"/>
</dbReference>
<dbReference type="PANTHER" id="PTHR43388">
    <property type="entry name" value="HYDROGENASE MATURATION FACTOR HOXX"/>
    <property type="match status" value="1"/>
</dbReference>
<keyword evidence="4" id="KW-1185">Reference proteome</keyword>
<dbReference type="InterPro" id="IPR029045">
    <property type="entry name" value="ClpP/crotonase-like_dom_sf"/>
</dbReference>
<dbReference type="InterPro" id="IPR002376">
    <property type="entry name" value="Formyl_transf_N"/>
</dbReference>
<dbReference type="SUPFAM" id="SSF53328">
    <property type="entry name" value="Formyltransferase"/>
    <property type="match status" value="1"/>
</dbReference>
<dbReference type="InterPro" id="IPR047180">
    <property type="entry name" value="HoxX-like"/>
</dbReference>
<dbReference type="CDD" id="cd08650">
    <property type="entry name" value="FMT_core_HypX_N"/>
    <property type="match status" value="1"/>
</dbReference>
<feature type="domain" description="Formyl transferase C-terminal" evidence="2">
    <location>
        <begin position="273"/>
        <end position="363"/>
    </location>
</feature>
<evidence type="ECO:0000259" key="1">
    <source>
        <dbReference type="Pfam" id="PF00551"/>
    </source>
</evidence>